<keyword evidence="1" id="KW-0472">Membrane</keyword>
<name>A0A2P2NYX2_RHIMU</name>
<dbReference type="EMBL" id="GGEC01067097">
    <property type="protein sequence ID" value="MBX47581.1"/>
    <property type="molecule type" value="Transcribed_RNA"/>
</dbReference>
<organism evidence="2">
    <name type="scientific">Rhizophora mucronata</name>
    <name type="common">Asiatic mangrove</name>
    <dbReference type="NCBI Taxonomy" id="61149"/>
    <lineage>
        <taxon>Eukaryota</taxon>
        <taxon>Viridiplantae</taxon>
        <taxon>Streptophyta</taxon>
        <taxon>Embryophyta</taxon>
        <taxon>Tracheophyta</taxon>
        <taxon>Spermatophyta</taxon>
        <taxon>Magnoliopsida</taxon>
        <taxon>eudicotyledons</taxon>
        <taxon>Gunneridae</taxon>
        <taxon>Pentapetalae</taxon>
        <taxon>rosids</taxon>
        <taxon>fabids</taxon>
        <taxon>Malpighiales</taxon>
        <taxon>Rhizophoraceae</taxon>
        <taxon>Rhizophora</taxon>
    </lineage>
</organism>
<keyword evidence="1" id="KW-1133">Transmembrane helix</keyword>
<feature type="transmembrane region" description="Helical" evidence="1">
    <location>
        <begin position="12"/>
        <end position="28"/>
    </location>
</feature>
<protein>
    <submittedName>
        <fullName evidence="2">Uncharacterized protein</fullName>
    </submittedName>
</protein>
<accession>A0A2P2NYX2</accession>
<proteinExistence type="predicted"/>
<evidence type="ECO:0000256" key="1">
    <source>
        <dbReference type="SAM" id="Phobius"/>
    </source>
</evidence>
<dbReference type="AlphaFoldDB" id="A0A2P2NYX2"/>
<keyword evidence="1" id="KW-0812">Transmembrane</keyword>
<sequence length="51" mass="6082">MLLMALNKALKLILLLLKITVMLLLLPLRKAKKQLKRKNQVKRNSPKRYQR</sequence>
<evidence type="ECO:0000313" key="2">
    <source>
        <dbReference type="EMBL" id="MBX47581.1"/>
    </source>
</evidence>
<reference evidence="2" key="1">
    <citation type="submission" date="2018-02" db="EMBL/GenBank/DDBJ databases">
        <title>Rhizophora mucronata_Transcriptome.</title>
        <authorList>
            <person name="Meera S.P."/>
            <person name="Sreeshan A."/>
            <person name="Augustine A."/>
        </authorList>
    </citation>
    <scope>NUCLEOTIDE SEQUENCE</scope>
    <source>
        <tissue evidence="2">Leaf</tissue>
    </source>
</reference>